<sequence>MDDKTCPFCGIFSPSNEECYCFLDEEEGDECFVTHFDGSNDITHKIMNTDYNPVDFSTEDFQNASLDSRHSNGQELQKISLLGI</sequence>
<accession>A0A4Y2L273</accession>
<dbReference type="EMBL" id="BGPR01005286">
    <property type="protein sequence ID" value="GBN08708.1"/>
    <property type="molecule type" value="Genomic_DNA"/>
</dbReference>
<name>A0A4Y2L273_ARAVE</name>
<reference evidence="1 2" key="1">
    <citation type="journal article" date="2019" name="Sci. Rep.">
        <title>Orb-weaving spider Araneus ventricosus genome elucidates the spidroin gene catalogue.</title>
        <authorList>
            <person name="Kono N."/>
            <person name="Nakamura H."/>
            <person name="Ohtoshi R."/>
            <person name="Moran D.A.P."/>
            <person name="Shinohara A."/>
            <person name="Yoshida Y."/>
            <person name="Fujiwara M."/>
            <person name="Mori M."/>
            <person name="Tomita M."/>
            <person name="Arakawa K."/>
        </authorList>
    </citation>
    <scope>NUCLEOTIDE SEQUENCE [LARGE SCALE GENOMIC DNA]</scope>
</reference>
<organism evidence="1 2">
    <name type="scientific">Araneus ventricosus</name>
    <name type="common">Orbweaver spider</name>
    <name type="synonym">Epeira ventricosa</name>
    <dbReference type="NCBI Taxonomy" id="182803"/>
    <lineage>
        <taxon>Eukaryota</taxon>
        <taxon>Metazoa</taxon>
        <taxon>Ecdysozoa</taxon>
        <taxon>Arthropoda</taxon>
        <taxon>Chelicerata</taxon>
        <taxon>Arachnida</taxon>
        <taxon>Araneae</taxon>
        <taxon>Araneomorphae</taxon>
        <taxon>Entelegynae</taxon>
        <taxon>Araneoidea</taxon>
        <taxon>Araneidae</taxon>
        <taxon>Araneus</taxon>
    </lineage>
</organism>
<comment type="caution">
    <text evidence="1">The sequence shown here is derived from an EMBL/GenBank/DDBJ whole genome shotgun (WGS) entry which is preliminary data.</text>
</comment>
<protein>
    <submittedName>
        <fullName evidence="1">Uncharacterized protein</fullName>
    </submittedName>
</protein>
<proteinExistence type="predicted"/>
<evidence type="ECO:0000313" key="2">
    <source>
        <dbReference type="Proteomes" id="UP000499080"/>
    </source>
</evidence>
<evidence type="ECO:0000313" key="1">
    <source>
        <dbReference type="EMBL" id="GBN08708.1"/>
    </source>
</evidence>
<dbReference type="AlphaFoldDB" id="A0A4Y2L273"/>
<keyword evidence="2" id="KW-1185">Reference proteome</keyword>
<gene>
    <name evidence="1" type="ORF">AVEN_33684_1</name>
</gene>
<dbReference type="Proteomes" id="UP000499080">
    <property type="component" value="Unassembled WGS sequence"/>
</dbReference>